<evidence type="ECO:0000313" key="1">
    <source>
        <dbReference type="EMBL" id="KAF6199394.1"/>
    </source>
</evidence>
<accession>A0A6A4J6P6</accession>
<name>A0A6A4J6P6_APOLU</name>
<evidence type="ECO:0000313" key="2">
    <source>
        <dbReference type="Proteomes" id="UP000466442"/>
    </source>
</evidence>
<comment type="caution">
    <text evidence="1">The sequence shown here is derived from an EMBL/GenBank/DDBJ whole genome shotgun (WGS) entry which is preliminary data.</text>
</comment>
<sequence length="174" mass="18793">MTSSPANFVATAGVLFLVVCAVLGEEKRAWNIHGDAGVGNGVGTQTLGGYIADDRNKLSLDGLRSNGYQRGQVEYGRQILTDGTRSLTGHAGLSADNFGNQAKNFGLGYQDPKNSVTWDRSLQGPVRTDSFRGERTFWSTNDGRGTLGGYIQHDRNNFGMRNTHGGLSGTYRFP</sequence>
<protein>
    <submittedName>
        <fullName evidence="1">Uncharacterized protein</fullName>
    </submittedName>
</protein>
<dbReference type="Proteomes" id="UP000466442">
    <property type="component" value="Unassembled WGS sequence"/>
</dbReference>
<organism evidence="1 2">
    <name type="scientific">Apolygus lucorum</name>
    <name type="common">Small green plant bug</name>
    <name type="synonym">Lygocoris lucorum</name>
    <dbReference type="NCBI Taxonomy" id="248454"/>
    <lineage>
        <taxon>Eukaryota</taxon>
        <taxon>Metazoa</taxon>
        <taxon>Ecdysozoa</taxon>
        <taxon>Arthropoda</taxon>
        <taxon>Hexapoda</taxon>
        <taxon>Insecta</taxon>
        <taxon>Pterygota</taxon>
        <taxon>Neoptera</taxon>
        <taxon>Paraneoptera</taxon>
        <taxon>Hemiptera</taxon>
        <taxon>Heteroptera</taxon>
        <taxon>Panheteroptera</taxon>
        <taxon>Cimicomorpha</taxon>
        <taxon>Miridae</taxon>
        <taxon>Mirini</taxon>
        <taxon>Apolygus</taxon>
    </lineage>
</organism>
<dbReference type="AlphaFoldDB" id="A0A6A4J6P6"/>
<reference evidence="1" key="1">
    <citation type="journal article" date="2021" name="Mol. Ecol. Resour.">
        <title>Apolygus lucorum genome provides insights into omnivorousness and mesophyll feeding.</title>
        <authorList>
            <person name="Liu Y."/>
            <person name="Liu H."/>
            <person name="Wang H."/>
            <person name="Huang T."/>
            <person name="Liu B."/>
            <person name="Yang B."/>
            <person name="Yin L."/>
            <person name="Li B."/>
            <person name="Zhang Y."/>
            <person name="Zhang S."/>
            <person name="Jiang F."/>
            <person name="Zhang X."/>
            <person name="Ren Y."/>
            <person name="Wang B."/>
            <person name="Wang S."/>
            <person name="Lu Y."/>
            <person name="Wu K."/>
            <person name="Fan W."/>
            <person name="Wang G."/>
        </authorList>
    </citation>
    <scope>NUCLEOTIDE SEQUENCE</scope>
    <source>
        <strain evidence="1">12Hb</strain>
    </source>
</reference>
<proteinExistence type="predicted"/>
<keyword evidence="2" id="KW-1185">Reference proteome</keyword>
<gene>
    <name evidence="1" type="ORF">GE061_007420</name>
</gene>
<dbReference type="EMBL" id="WIXP02000015">
    <property type="protein sequence ID" value="KAF6199394.1"/>
    <property type="molecule type" value="Genomic_DNA"/>
</dbReference>